<keyword evidence="2" id="KW-1185">Reference proteome</keyword>
<reference evidence="1" key="1">
    <citation type="submission" date="2021-06" db="EMBL/GenBank/DDBJ databases">
        <authorList>
            <person name="Kallberg Y."/>
            <person name="Tangrot J."/>
            <person name="Rosling A."/>
        </authorList>
    </citation>
    <scope>NUCLEOTIDE SEQUENCE</scope>
    <source>
        <strain evidence="1">87-6 pot B 2015</strain>
    </source>
</reference>
<proteinExistence type="predicted"/>
<gene>
    <name evidence="1" type="ORF">FMOSSE_LOCUS14930</name>
</gene>
<protein>
    <submittedName>
        <fullName evidence="1">6404_t:CDS:1</fullName>
    </submittedName>
</protein>
<sequence length="82" mass="9550">DSKDAQKWIEMLLKAKEANKWLDNRRVAIAIEMLKEEQYELINLKQENKKVETYASKFKKLANRVDAGGIPNAFKLLLKLNC</sequence>
<dbReference type="Proteomes" id="UP000789375">
    <property type="component" value="Unassembled WGS sequence"/>
</dbReference>
<comment type="caution">
    <text evidence="1">The sequence shown here is derived from an EMBL/GenBank/DDBJ whole genome shotgun (WGS) entry which is preliminary data.</text>
</comment>
<dbReference type="AlphaFoldDB" id="A0A9N9I5F3"/>
<accession>A0A9N9I5F3</accession>
<evidence type="ECO:0000313" key="2">
    <source>
        <dbReference type="Proteomes" id="UP000789375"/>
    </source>
</evidence>
<feature type="non-terminal residue" evidence="1">
    <location>
        <position position="82"/>
    </location>
</feature>
<evidence type="ECO:0000313" key="1">
    <source>
        <dbReference type="EMBL" id="CAG8720176.1"/>
    </source>
</evidence>
<dbReference type="EMBL" id="CAJVPP010013224">
    <property type="protein sequence ID" value="CAG8720176.1"/>
    <property type="molecule type" value="Genomic_DNA"/>
</dbReference>
<name>A0A9N9I5F3_FUNMO</name>
<organism evidence="1 2">
    <name type="scientific">Funneliformis mosseae</name>
    <name type="common">Endomycorrhizal fungus</name>
    <name type="synonym">Glomus mosseae</name>
    <dbReference type="NCBI Taxonomy" id="27381"/>
    <lineage>
        <taxon>Eukaryota</taxon>
        <taxon>Fungi</taxon>
        <taxon>Fungi incertae sedis</taxon>
        <taxon>Mucoromycota</taxon>
        <taxon>Glomeromycotina</taxon>
        <taxon>Glomeromycetes</taxon>
        <taxon>Glomerales</taxon>
        <taxon>Glomeraceae</taxon>
        <taxon>Funneliformis</taxon>
    </lineage>
</organism>